<feature type="transmembrane region" description="Helical" evidence="8">
    <location>
        <begin position="336"/>
        <end position="355"/>
    </location>
</feature>
<dbReference type="Pfam" id="PF08395">
    <property type="entry name" value="7tm_7"/>
    <property type="match status" value="1"/>
</dbReference>
<evidence type="ECO:0000313" key="9">
    <source>
        <dbReference type="EMBL" id="CAG9861756.1"/>
    </source>
</evidence>
<keyword evidence="4 8" id="KW-1133">Transmembrane helix</keyword>
<dbReference type="AlphaFoldDB" id="A0A9N9TT29"/>
<evidence type="ECO:0000256" key="6">
    <source>
        <dbReference type="ARBA" id="ARBA00023170"/>
    </source>
</evidence>
<feature type="transmembrane region" description="Helical" evidence="8">
    <location>
        <begin position="139"/>
        <end position="161"/>
    </location>
</feature>
<gene>
    <name evidence="9" type="ORF">PHYEVI_LOCUS8086</name>
</gene>
<feature type="transmembrane region" description="Helical" evidence="8">
    <location>
        <begin position="112"/>
        <end position="133"/>
    </location>
</feature>
<dbReference type="InterPro" id="IPR013604">
    <property type="entry name" value="7TM_chemorcpt"/>
</dbReference>
<organism evidence="9 10">
    <name type="scientific">Phyllotreta striolata</name>
    <name type="common">Striped flea beetle</name>
    <name type="synonym">Crioceris striolata</name>
    <dbReference type="NCBI Taxonomy" id="444603"/>
    <lineage>
        <taxon>Eukaryota</taxon>
        <taxon>Metazoa</taxon>
        <taxon>Ecdysozoa</taxon>
        <taxon>Arthropoda</taxon>
        <taxon>Hexapoda</taxon>
        <taxon>Insecta</taxon>
        <taxon>Pterygota</taxon>
        <taxon>Neoptera</taxon>
        <taxon>Endopterygota</taxon>
        <taxon>Coleoptera</taxon>
        <taxon>Polyphaga</taxon>
        <taxon>Cucujiformia</taxon>
        <taxon>Chrysomeloidea</taxon>
        <taxon>Chrysomelidae</taxon>
        <taxon>Galerucinae</taxon>
        <taxon>Alticini</taxon>
        <taxon>Phyllotreta</taxon>
    </lineage>
</organism>
<keyword evidence="5 8" id="KW-0472">Membrane</keyword>
<dbReference type="OrthoDB" id="5795306at2759"/>
<dbReference type="GO" id="GO:0043025">
    <property type="term" value="C:neuronal cell body"/>
    <property type="evidence" value="ECO:0007669"/>
    <property type="project" value="TreeGrafter"/>
</dbReference>
<evidence type="ECO:0000256" key="2">
    <source>
        <dbReference type="ARBA" id="ARBA00022475"/>
    </source>
</evidence>
<evidence type="ECO:0000256" key="5">
    <source>
        <dbReference type="ARBA" id="ARBA00023136"/>
    </source>
</evidence>
<feature type="transmembrane region" description="Helical" evidence="8">
    <location>
        <begin position="256"/>
        <end position="278"/>
    </location>
</feature>
<evidence type="ECO:0000256" key="4">
    <source>
        <dbReference type="ARBA" id="ARBA00022989"/>
    </source>
</evidence>
<feature type="transmembrane region" description="Helical" evidence="8">
    <location>
        <begin position="21"/>
        <end position="46"/>
    </location>
</feature>
<proteinExistence type="inferred from homology"/>
<accession>A0A9N9TT29</accession>
<dbReference type="GO" id="GO:0030425">
    <property type="term" value="C:dendrite"/>
    <property type="evidence" value="ECO:0007669"/>
    <property type="project" value="TreeGrafter"/>
</dbReference>
<keyword evidence="2 8" id="KW-1003">Cell membrane</keyword>
<dbReference type="GO" id="GO:0030424">
    <property type="term" value="C:axon"/>
    <property type="evidence" value="ECO:0007669"/>
    <property type="project" value="TreeGrafter"/>
</dbReference>
<dbReference type="Proteomes" id="UP001153712">
    <property type="component" value="Chromosome 4"/>
</dbReference>
<comment type="similarity">
    <text evidence="8">Belongs to the insect chemoreceptor superfamily. Gustatory receptor (GR) family.</text>
</comment>
<comment type="function">
    <text evidence="8">Gustatory receptor which mediates acceptance or avoidance behavior, depending on its substrates.</text>
</comment>
<comment type="subcellular location">
    <subcellularLocation>
        <location evidence="1 8">Cell membrane</location>
        <topology evidence="1 8">Multi-pass membrane protein</topology>
    </subcellularLocation>
</comment>
<protein>
    <recommendedName>
        <fullName evidence="8">Gustatory receptor</fullName>
    </recommendedName>
</protein>
<dbReference type="GO" id="GO:0008049">
    <property type="term" value="P:male courtship behavior"/>
    <property type="evidence" value="ECO:0007669"/>
    <property type="project" value="TreeGrafter"/>
</dbReference>
<sequence length="357" mass="41777">MLLDHSKWIGILGVFPVYKRNLYFCMYIILRIAMCFCCLVSTHVYFKRYLDNYEMEFGNFFFLKLASIGYELINYANLLQVVHFREPGRALYENIQRLRFAIRKSNYTREIAGFYLWIVVFIICVLHGSIGFVYEEWSISFWAFNAALTYLQLVGTALLLYDLAVIFTENNDYLSIRIRRSFASYVRNRFETQIELDSIVKCVTRMGESTGLISDFFGISIFNFVFIAFLENLFNLNWALSAMISNTRDIKDVADVILFALQILIIIVLNVSSLIMVLSCDKIEAKSNELLKHCYCLQPDVKDPILLKQLIDLTDYIKELKPKMWISGFFRVNKRLIPLMISTLASYLIIIIQFHKL</sequence>
<keyword evidence="3 8" id="KW-0812">Transmembrane</keyword>
<evidence type="ECO:0000256" key="7">
    <source>
        <dbReference type="ARBA" id="ARBA00023224"/>
    </source>
</evidence>
<keyword evidence="6 8" id="KW-0675">Receptor</keyword>
<keyword evidence="10" id="KW-1185">Reference proteome</keyword>
<keyword evidence="7 8" id="KW-0807">Transducer</keyword>
<reference evidence="9" key="1">
    <citation type="submission" date="2022-01" db="EMBL/GenBank/DDBJ databases">
        <authorList>
            <person name="King R."/>
        </authorList>
    </citation>
    <scope>NUCLEOTIDE SEQUENCE</scope>
</reference>
<dbReference type="PANTHER" id="PTHR21143">
    <property type="entry name" value="INVERTEBRATE GUSTATORY RECEPTOR"/>
    <property type="match status" value="1"/>
</dbReference>
<evidence type="ECO:0000256" key="8">
    <source>
        <dbReference type="RuleBase" id="RU363108"/>
    </source>
</evidence>
<dbReference type="GO" id="GO:0007165">
    <property type="term" value="P:signal transduction"/>
    <property type="evidence" value="ECO:0007669"/>
    <property type="project" value="UniProtKB-KW"/>
</dbReference>
<evidence type="ECO:0000256" key="3">
    <source>
        <dbReference type="ARBA" id="ARBA00022692"/>
    </source>
</evidence>
<dbReference type="EMBL" id="OU900097">
    <property type="protein sequence ID" value="CAG9861756.1"/>
    <property type="molecule type" value="Genomic_DNA"/>
</dbReference>
<dbReference type="GO" id="GO:0007635">
    <property type="term" value="P:chemosensory behavior"/>
    <property type="evidence" value="ECO:0007669"/>
    <property type="project" value="TreeGrafter"/>
</dbReference>
<comment type="caution">
    <text evidence="8">Lacks conserved residue(s) required for the propagation of feature annotation.</text>
</comment>
<dbReference type="PANTHER" id="PTHR21143:SF104">
    <property type="entry name" value="GUSTATORY RECEPTOR 8A-RELATED"/>
    <property type="match status" value="1"/>
</dbReference>
<evidence type="ECO:0000256" key="1">
    <source>
        <dbReference type="ARBA" id="ARBA00004651"/>
    </source>
</evidence>
<name>A0A9N9TT29_PHYSR</name>
<evidence type="ECO:0000313" key="10">
    <source>
        <dbReference type="Proteomes" id="UP001153712"/>
    </source>
</evidence>
<feature type="transmembrane region" description="Helical" evidence="8">
    <location>
        <begin position="216"/>
        <end position="236"/>
    </location>
</feature>
<dbReference type="GO" id="GO:0050909">
    <property type="term" value="P:sensory perception of taste"/>
    <property type="evidence" value="ECO:0007669"/>
    <property type="project" value="InterPro"/>
</dbReference>
<dbReference type="GO" id="GO:0005886">
    <property type="term" value="C:plasma membrane"/>
    <property type="evidence" value="ECO:0007669"/>
    <property type="project" value="UniProtKB-SubCell"/>
</dbReference>